<dbReference type="AlphaFoldDB" id="A0A176WBV1"/>
<gene>
    <name evidence="1" type="ORF">AXG93_1112s1410</name>
</gene>
<proteinExistence type="predicted"/>
<organism evidence="1 2">
    <name type="scientific">Marchantia polymorpha subsp. ruderalis</name>
    <dbReference type="NCBI Taxonomy" id="1480154"/>
    <lineage>
        <taxon>Eukaryota</taxon>
        <taxon>Viridiplantae</taxon>
        <taxon>Streptophyta</taxon>
        <taxon>Embryophyta</taxon>
        <taxon>Marchantiophyta</taxon>
        <taxon>Marchantiopsida</taxon>
        <taxon>Marchantiidae</taxon>
        <taxon>Marchantiales</taxon>
        <taxon>Marchantiaceae</taxon>
        <taxon>Marchantia</taxon>
    </lineage>
</organism>
<evidence type="ECO:0008006" key="3">
    <source>
        <dbReference type="Google" id="ProtNLM"/>
    </source>
</evidence>
<keyword evidence="2" id="KW-1185">Reference proteome</keyword>
<protein>
    <recommendedName>
        <fullName evidence="3">Reverse transcriptase Ty1/copia-type domain-containing protein</fullName>
    </recommendedName>
</protein>
<sequence>MEIHRDKNGKLWLTQGKYARKVSRYMSNPEKMDWEAVKCTLKYLKDTMNYGLLFDAKSLNAKSLIDYVDADYGQDLDGRKSTTGYGFTLGDECISWMSTLLKCVAQSTIDGKYVAAAEAAKEAIWLDMLVAEMRLSHDIVNLHCNSQSALYLAVNQIMNSRVKHIDIRYHFIKETVFYKKIELVKIDNKLNRADAFYKSNSFEEFWETLFDITDCGYRTKVKYLDIT</sequence>
<name>A0A176WBV1_MARPO</name>
<dbReference type="CDD" id="cd09272">
    <property type="entry name" value="RNase_HI_RT_Ty1"/>
    <property type="match status" value="1"/>
</dbReference>
<dbReference type="Proteomes" id="UP000077202">
    <property type="component" value="Unassembled WGS sequence"/>
</dbReference>
<comment type="caution">
    <text evidence="1">The sequence shown here is derived from an EMBL/GenBank/DDBJ whole genome shotgun (WGS) entry which is preliminary data.</text>
</comment>
<dbReference type="PANTHER" id="PTHR11439:SF491">
    <property type="entry name" value="INTEGRASE CATALYTIC DOMAIN-CONTAINING PROTEIN"/>
    <property type="match status" value="1"/>
</dbReference>
<reference evidence="1" key="1">
    <citation type="submission" date="2016-03" db="EMBL/GenBank/DDBJ databases">
        <title>Mechanisms controlling the formation of the plant cell surface in tip-growing cells are functionally conserved among land plants.</title>
        <authorList>
            <person name="Honkanen S."/>
            <person name="Jones V.A."/>
            <person name="Morieri G."/>
            <person name="Champion C."/>
            <person name="Hetherington A.J."/>
            <person name="Kelly S."/>
            <person name="Saint-Marcoux D."/>
            <person name="Proust H."/>
            <person name="Prescott H."/>
            <person name="Dolan L."/>
        </authorList>
    </citation>
    <scope>NUCLEOTIDE SEQUENCE [LARGE SCALE GENOMIC DNA]</scope>
    <source>
        <tissue evidence="1">Whole gametophyte</tissue>
    </source>
</reference>
<dbReference type="PANTHER" id="PTHR11439">
    <property type="entry name" value="GAG-POL-RELATED RETROTRANSPOSON"/>
    <property type="match status" value="1"/>
</dbReference>
<dbReference type="EMBL" id="LVLJ01001367">
    <property type="protein sequence ID" value="OAE30123.1"/>
    <property type="molecule type" value="Genomic_DNA"/>
</dbReference>
<accession>A0A176WBV1</accession>
<evidence type="ECO:0000313" key="2">
    <source>
        <dbReference type="Proteomes" id="UP000077202"/>
    </source>
</evidence>
<evidence type="ECO:0000313" key="1">
    <source>
        <dbReference type="EMBL" id="OAE30123.1"/>
    </source>
</evidence>